<organism evidence="1 2">
    <name type="scientific">Treponema pedis</name>
    <dbReference type="NCBI Taxonomy" id="409322"/>
    <lineage>
        <taxon>Bacteria</taxon>
        <taxon>Pseudomonadati</taxon>
        <taxon>Spirochaetota</taxon>
        <taxon>Spirochaetia</taxon>
        <taxon>Spirochaetales</taxon>
        <taxon>Treponemataceae</taxon>
        <taxon>Treponema</taxon>
    </lineage>
</organism>
<evidence type="ECO:0000313" key="1">
    <source>
        <dbReference type="EMBL" id="QOW61207.1"/>
    </source>
</evidence>
<accession>A0A7S7AWR6</accession>
<reference evidence="1 2" key="1">
    <citation type="submission" date="2020-09" db="EMBL/GenBank/DDBJ databases">
        <title>Characterization of Treponema spp. from bovine digital dermatitis in Korea.</title>
        <authorList>
            <person name="Espiritu H.M."/>
            <person name="Cho Y.I."/>
            <person name="Mamuad L."/>
        </authorList>
    </citation>
    <scope>NUCLEOTIDE SEQUENCE [LARGE SCALE GENOMIC DNA]</scope>
    <source>
        <strain evidence="1 2">KS1</strain>
    </source>
</reference>
<dbReference type="AlphaFoldDB" id="A0A7S7AWR6"/>
<proteinExistence type="predicted"/>
<dbReference type="EMBL" id="CP061839">
    <property type="protein sequence ID" value="QOW61207.1"/>
    <property type="molecule type" value="Genomic_DNA"/>
</dbReference>
<sequence>MTKHKWDAFCKFKSEYKQECIAMLNHLNFKYKNPKTDSETSALTCTVKNGFAELQAMAAKSDGTPDYPVETPIVYNHAWDDVTENDDIKLILVGDNPGKNEQLHKNQRYLVGQAGKIADGFFKANIDLGIDFRKNVIILNKTPIHTAKTKELSFILKNDNTGKFKNFFDASQIFTVQKTYELQQKLGCPLWIVGYGELRQKGLFSVYAEKLKEFYSGSKNPEVYLFQHFSMNRFLIDFKANAKPEFSTAENLQKLGLFHRKEILNF</sequence>
<evidence type="ECO:0000313" key="2">
    <source>
        <dbReference type="Proteomes" id="UP000593915"/>
    </source>
</evidence>
<dbReference type="Proteomes" id="UP000593915">
    <property type="component" value="Chromosome"/>
</dbReference>
<dbReference type="RefSeq" id="WP_024465421.1">
    <property type="nucleotide sequence ID" value="NZ_CP061839.1"/>
</dbReference>
<protein>
    <recommendedName>
        <fullName evidence="3">Uracil-DNA glycosylase-like domain-containing protein</fullName>
    </recommendedName>
</protein>
<evidence type="ECO:0008006" key="3">
    <source>
        <dbReference type="Google" id="ProtNLM"/>
    </source>
</evidence>
<gene>
    <name evidence="1" type="ORF">IFE08_02070</name>
</gene>
<name>A0A7S7AWR6_9SPIR</name>